<proteinExistence type="inferred from homology"/>
<dbReference type="EMBL" id="CAFBPN010000040">
    <property type="protein sequence ID" value="CAB5021105.1"/>
    <property type="molecule type" value="Genomic_DNA"/>
</dbReference>
<dbReference type="AlphaFoldDB" id="A0A6J7QVW6"/>
<reference evidence="3" key="1">
    <citation type="submission" date="2020-05" db="EMBL/GenBank/DDBJ databases">
        <authorList>
            <person name="Chiriac C."/>
            <person name="Salcher M."/>
            <person name="Ghai R."/>
            <person name="Kavagutti S V."/>
        </authorList>
    </citation>
    <scope>NUCLEOTIDE SEQUENCE</scope>
</reference>
<dbReference type="FunFam" id="3.40.50.720:FF:000084">
    <property type="entry name" value="Short-chain dehydrogenase reductase"/>
    <property type="match status" value="1"/>
</dbReference>
<name>A0A6J7QVW6_9ZZZZ</name>
<dbReference type="GO" id="GO:0016616">
    <property type="term" value="F:oxidoreductase activity, acting on the CH-OH group of donors, NAD or NADP as acceptor"/>
    <property type="evidence" value="ECO:0007669"/>
    <property type="project" value="UniProtKB-ARBA"/>
</dbReference>
<evidence type="ECO:0000313" key="3">
    <source>
        <dbReference type="EMBL" id="CAB5021105.1"/>
    </source>
</evidence>
<sequence>MPDQFDPRALDPLSQFRLDGKVVLVTGASSGLGVRFAKVLHAVGAQVAISARRADRLEALAAELPGALAVPGDVGIAKDREHLVATVEKHFGRIDILVNNAGISRTGGIEVETLETFEDVMQVNTVGVWHLCKLAGAGMVERKSGCVVNIASMLGLVGATPIKQANYSASKGAVINMTRELALQWARKGIRVNSLCPGWFETEMTAGMESDEGSQRYITTNSPMPRMGFAHELDGALLFLASDASSFMTGQNVVVDGGWTAR</sequence>
<accession>A0A6J7QVW6</accession>
<dbReference type="PRINTS" id="PR00081">
    <property type="entry name" value="GDHRDH"/>
</dbReference>
<dbReference type="PRINTS" id="PR00080">
    <property type="entry name" value="SDRFAMILY"/>
</dbReference>
<comment type="similarity">
    <text evidence="1">Belongs to the short-chain dehydrogenases/reductases (SDR) family.</text>
</comment>
<dbReference type="Pfam" id="PF13561">
    <property type="entry name" value="adh_short_C2"/>
    <property type="match status" value="1"/>
</dbReference>
<dbReference type="Gene3D" id="3.40.50.720">
    <property type="entry name" value="NAD(P)-binding Rossmann-like Domain"/>
    <property type="match status" value="1"/>
</dbReference>
<evidence type="ECO:0000256" key="1">
    <source>
        <dbReference type="ARBA" id="ARBA00006484"/>
    </source>
</evidence>
<evidence type="ECO:0000259" key="2">
    <source>
        <dbReference type="SMART" id="SM00822"/>
    </source>
</evidence>
<dbReference type="PROSITE" id="PS00061">
    <property type="entry name" value="ADH_SHORT"/>
    <property type="match status" value="1"/>
</dbReference>
<dbReference type="InterPro" id="IPR036291">
    <property type="entry name" value="NAD(P)-bd_dom_sf"/>
</dbReference>
<feature type="domain" description="Ketoreductase" evidence="2">
    <location>
        <begin position="21"/>
        <end position="202"/>
    </location>
</feature>
<dbReference type="InterPro" id="IPR002347">
    <property type="entry name" value="SDR_fam"/>
</dbReference>
<dbReference type="SMART" id="SM00822">
    <property type="entry name" value="PKS_KR"/>
    <property type="match status" value="1"/>
</dbReference>
<gene>
    <name evidence="3" type="ORF">UFOPK4098_00871</name>
</gene>
<dbReference type="InterPro" id="IPR020904">
    <property type="entry name" value="Sc_DH/Rdtase_CS"/>
</dbReference>
<dbReference type="InterPro" id="IPR057326">
    <property type="entry name" value="KR_dom"/>
</dbReference>
<protein>
    <submittedName>
        <fullName evidence="3">Unannotated protein</fullName>
    </submittedName>
</protein>
<dbReference type="SUPFAM" id="SSF51735">
    <property type="entry name" value="NAD(P)-binding Rossmann-fold domains"/>
    <property type="match status" value="1"/>
</dbReference>
<organism evidence="3">
    <name type="scientific">freshwater metagenome</name>
    <dbReference type="NCBI Taxonomy" id="449393"/>
    <lineage>
        <taxon>unclassified sequences</taxon>
        <taxon>metagenomes</taxon>
        <taxon>ecological metagenomes</taxon>
    </lineage>
</organism>
<dbReference type="PANTHER" id="PTHR42760">
    <property type="entry name" value="SHORT-CHAIN DEHYDROGENASES/REDUCTASES FAMILY MEMBER"/>
    <property type="match status" value="1"/>
</dbReference>